<organism evidence="2 3">
    <name type="scientific">Babjeviella inositovora NRRL Y-12698</name>
    <dbReference type="NCBI Taxonomy" id="984486"/>
    <lineage>
        <taxon>Eukaryota</taxon>
        <taxon>Fungi</taxon>
        <taxon>Dikarya</taxon>
        <taxon>Ascomycota</taxon>
        <taxon>Saccharomycotina</taxon>
        <taxon>Pichiomycetes</taxon>
        <taxon>Serinales incertae sedis</taxon>
        <taxon>Babjeviella</taxon>
    </lineage>
</organism>
<keyword evidence="3" id="KW-1185">Reference proteome</keyword>
<keyword evidence="1" id="KW-0812">Transmembrane</keyword>
<gene>
    <name evidence="2" type="ORF">BABINDRAFT_162312</name>
</gene>
<feature type="transmembrane region" description="Helical" evidence="1">
    <location>
        <begin position="21"/>
        <end position="44"/>
    </location>
</feature>
<proteinExistence type="predicted"/>
<dbReference type="EMBL" id="KV454433">
    <property type="protein sequence ID" value="ODQ79283.1"/>
    <property type="molecule type" value="Genomic_DNA"/>
</dbReference>
<accession>A0A1E3QNL7</accession>
<evidence type="ECO:0008006" key="4">
    <source>
        <dbReference type="Google" id="ProtNLM"/>
    </source>
</evidence>
<name>A0A1E3QNL7_9ASCO</name>
<dbReference type="OrthoDB" id="2124888at2759"/>
<dbReference type="AlphaFoldDB" id="A0A1E3QNL7"/>
<keyword evidence="1" id="KW-1133">Transmembrane helix</keyword>
<feature type="transmembrane region" description="Helical" evidence="1">
    <location>
        <begin position="97"/>
        <end position="116"/>
    </location>
</feature>
<dbReference type="Pfam" id="PF06127">
    <property type="entry name" value="Mpo1-like"/>
    <property type="match status" value="1"/>
</dbReference>
<feature type="transmembrane region" description="Helical" evidence="1">
    <location>
        <begin position="136"/>
        <end position="156"/>
    </location>
</feature>
<dbReference type="PANTHER" id="PTHR28026:SF9">
    <property type="entry name" value="2-HYDROXY-PALMITIC ACID DIOXYGENASE MPO1"/>
    <property type="match status" value="1"/>
</dbReference>
<evidence type="ECO:0000313" key="3">
    <source>
        <dbReference type="Proteomes" id="UP000094336"/>
    </source>
</evidence>
<dbReference type="PANTHER" id="PTHR28026">
    <property type="entry name" value="DUF962 DOMAIN PROTEIN (AFU_ORTHOLOGUE AFUA_8G05310)"/>
    <property type="match status" value="1"/>
</dbReference>
<protein>
    <recommendedName>
        <fullName evidence="4">DUF962 domain protein</fullName>
    </recommendedName>
</protein>
<sequence length="182" mass="19878">MAILILEDQLAFYRAYHFNKINVAIHAIGVPLILLSTIVAALAVPLPFFNNPYLNLGSASALGYGVFYCLLDPLGYVALPLLASVAYFTVNTLFAEFPVALVVKTALGISAAGWVAQFIGHGVFEKRAPALFDNLVQALVLAPFFILFELVFAAGFRRDLKKKMDNKAGVLVRDFRVGKKVQ</sequence>
<dbReference type="RefSeq" id="XP_018984611.1">
    <property type="nucleotide sequence ID" value="XM_019129281.1"/>
</dbReference>
<reference evidence="3" key="1">
    <citation type="submission" date="2016-05" db="EMBL/GenBank/DDBJ databases">
        <title>Comparative genomics of biotechnologically important yeasts.</title>
        <authorList>
            <consortium name="DOE Joint Genome Institute"/>
            <person name="Riley R."/>
            <person name="Haridas S."/>
            <person name="Wolfe K.H."/>
            <person name="Lopes M.R."/>
            <person name="Hittinger C.T."/>
            <person name="Goker M."/>
            <person name="Salamov A."/>
            <person name="Wisecaver J."/>
            <person name="Long T.M."/>
            <person name="Aerts A.L."/>
            <person name="Barry K."/>
            <person name="Choi C."/>
            <person name="Clum A."/>
            <person name="Coughlan A.Y."/>
            <person name="Deshpande S."/>
            <person name="Douglass A.P."/>
            <person name="Hanson S.J."/>
            <person name="Klenk H.-P."/>
            <person name="Labutti K."/>
            <person name="Lapidus A."/>
            <person name="Lindquist E."/>
            <person name="Lipzen A."/>
            <person name="Meier-Kolthoff J.P."/>
            <person name="Ohm R.A."/>
            <person name="Otillar R.P."/>
            <person name="Pangilinan J."/>
            <person name="Peng Y."/>
            <person name="Rokas A."/>
            <person name="Rosa C.A."/>
            <person name="Scheuner C."/>
            <person name="Sibirny A.A."/>
            <person name="Slot J.C."/>
            <person name="Stielow J.B."/>
            <person name="Sun H."/>
            <person name="Kurtzman C.P."/>
            <person name="Blackwell M."/>
            <person name="Grigoriev I.V."/>
            <person name="Jeffries T.W."/>
        </authorList>
    </citation>
    <scope>NUCLEOTIDE SEQUENCE [LARGE SCALE GENOMIC DNA]</scope>
    <source>
        <strain evidence="3">NRRL Y-12698</strain>
    </source>
</reference>
<dbReference type="Proteomes" id="UP000094336">
    <property type="component" value="Unassembled WGS sequence"/>
</dbReference>
<dbReference type="GeneID" id="30147134"/>
<dbReference type="InterPro" id="IPR009305">
    <property type="entry name" value="Mpo1-like"/>
</dbReference>
<evidence type="ECO:0000313" key="2">
    <source>
        <dbReference type="EMBL" id="ODQ79283.1"/>
    </source>
</evidence>
<dbReference type="GO" id="GO:0005783">
    <property type="term" value="C:endoplasmic reticulum"/>
    <property type="evidence" value="ECO:0007669"/>
    <property type="project" value="TreeGrafter"/>
</dbReference>
<feature type="transmembrane region" description="Helical" evidence="1">
    <location>
        <begin position="64"/>
        <end position="90"/>
    </location>
</feature>
<evidence type="ECO:0000256" key="1">
    <source>
        <dbReference type="SAM" id="Phobius"/>
    </source>
</evidence>
<keyword evidence="1" id="KW-0472">Membrane</keyword>
<dbReference type="GO" id="GO:0016020">
    <property type="term" value="C:membrane"/>
    <property type="evidence" value="ECO:0007669"/>
    <property type="project" value="GOC"/>
</dbReference>
<dbReference type="GO" id="GO:0046521">
    <property type="term" value="P:sphingoid catabolic process"/>
    <property type="evidence" value="ECO:0007669"/>
    <property type="project" value="TreeGrafter"/>
</dbReference>